<dbReference type="Pfam" id="PF04616">
    <property type="entry name" value="Glyco_hydro_43"/>
    <property type="match status" value="2"/>
</dbReference>
<evidence type="ECO:0000313" key="7">
    <source>
        <dbReference type="Proteomes" id="UP000260812"/>
    </source>
</evidence>
<reference evidence="6" key="1">
    <citation type="submission" date="2018-08" db="EMBL/GenBank/DDBJ databases">
        <title>A genome reference for cultivated species of the human gut microbiota.</title>
        <authorList>
            <person name="Zou Y."/>
            <person name="Xue W."/>
            <person name="Luo G."/>
        </authorList>
    </citation>
    <scope>NUCLEOTIDE SEQUENCE [LARGE SCALE GENOMIC DNA]</scope>
    <source>
        <strain evidence="6">TF05-5AC</strain>
    </source>
</reference>
<dbReference type="Gene3D" id="2.115.10.20">
    <property type="entry name" value="Glycosyl hydrolase domain, family 43"/>
    <property type="match status" value="1"/>
</dbReference>
<accession>A0A3E3IDA9</accession>
<sequence length="601" mass="68543">MANKYICNPMNLEYRYQFFGNLKQPGIFYASKEAADPSLILVDGTYYLFPSVTGGFFTSKDLAEWEFHPFVGEMPVYDYAPDIRYIGGYFYYCASGMQEACDFYRTKDPVSEPFEKVEGSFPFWDPNLFEDEDGRLYLYWGSSNVTPVYGGELDRDTMKLKGEPVELIAAREEELGYERNGADHKTPKTQEQIEEDVKNLYDSIPGKENASEEELAAMRQTLYAYMGNAPYLEGAWMTKHNGIYYLQYAFPGTQYNVYGDAVYISDSPLGPFKVAENNPYSYKPTGFITGAGHGSTVEDTREGFWHISSMRISRNHKFERRLGLWKAGFDADGELYCDQRYGDWPLRVDSRPWEQPEWMLLSYRKPVSVSSGKGAEFITDEDIRTWWKAADNQPGSQVCLDLEKVQDVHAVQINFAEDGIEVQLPEGESAHQDMSEIRFIDTRIQPLRWILEGSQDGVHFSMLADKSQADTDLSHDFLVWETGKQVRYLRLTILELPYAQLPCISGLRVFGKGQGQRPKAADEVTVQEMGELNITVDWKDTAATGYNVLWGYAPDKLYHSSIVYGQCRREIGALMKGKPLYVRVDAFNEAGITEGSILKVR</sequence>
<keyword evidence="3 6" id="KW-0378">Hydrolase</keyword>
<dbReference type="Gene3D" id="2.60.120.260">
    <property type="entry name" value="Galactose-binding domain-like"/>
    <property type="match status" value="1"/>
</dbReference>
<keyword evidence="4" id="KW-0119">Carbohydrate metabolism</keyword>
<dbReference type="InterPro" id="IPR023296">
    <property type="entry name" value="Glyco_hydro_beta-prop_sf"/>
</dbReference>
<dbReference type="PANTHER" id="PTHR43772:SF2">
    <property type="entry name" value="PUTATIVE (AFU_ORTHOLOGUE AFUA_2G04480)-RELATED"/>
    <property type="match status" value="1"/>
</dbReference>
<gene>
    <name evidence="6" type="ORF">DXC51_01700</name>
</gene>
<dbReference type="SUPFAM" id="SSF75005">
    <property type="entry name" value="Arabinanase/levansucrase/invertase"/>
    <property type="match status" value="1"/>
</dbReference>
<evidence type="ECO:0000313" key="6">
    <source>
        <dbReference type="EMBL" id="RGE65064.1"/>
    </source>
</evidence>
<dbReference type="InterPro" id="IPR052176">
    <property type="entry name" value="Glycosyl_Hydrlase_43_Enz"/>
</dbReference>
<evidence type="ECO:0000256" key="4">
    <source>
        <dbReference type="ARBA" id="ARBA00023277"/>
    </source>
</evidence>
<comment type="similarity">
    <text evidence="1">Belongs to the glycosyl hydrolase 43 family.</text>
</comment>
<dbReference type="GO" id="GO:0045493">
    <property type="term" value="P:xylan catabolic process"/>
    <property type="evidence" value="ECO:0007669"/>
    <property type="project" value="UniProtKB-KW"/>
</dbReference>
<keyword evidence="2 6" id="KW-0624">Polysaccharide degradation</keyword>
<evidence type="ECO:0000256" key="5">
    <source>
        <dbReference type="ARBA" id="ARBA00023295"/>
    </source>
</evidence>
<keyword evidence="7" id="KW-1185">Reference proteome</keyword>
<evidence type="ECO:0000256" key="1">
    <source>
        <dbReference type="ARBA" id="ARBA00009865"/>
    </source>
</evidence>
<dbReference type="CDD" id="cd08982">
    <property type="entry name" value="GH43-like"/>
    <property type="match status" value="1"/>
</dbReference>
<keyword evidence="2 6" id="KW-0858">Xylan degradation</keyword>
<name>A0A3E3IDA9_9FIRM</name>
<dbReference type="Proteomes" id="UP000260812">
    <property type="component" value="Unassembled WGS sequence"/>
</dbReference>
<keyword evidence="5 6" id="KW-0326">Glycosidase</keyword>
<evidence type="ECO:0000256" key="2">
    <source>
        <dbReference type="ARBA" id="ARBA00022651"/>
    </source>
</evidence>
<dbReference type="PANTHER" id="PTHR43772">
    <property type="entry name" value="ENDO-1,4-BETA-XYLANASE"/>
    <property type="match status" value="1"/>
</dbReference>
<dbReference type="GO" id="GO:0004553">
    <property type="term" value="F:hydrolase activity, hydrolyzing O-glycosyl compounds"/>
    <property type="evidence" value="ECO:0007669"/>
    <property type="project" value="InterPro"/>
</dbReference>
<comment type="caution">
    <text evidence="6">The sequence shown here is derived from an EMBL/GenBank/DDBJ whole genome shotgun (WGS) entry which is preliminary data.</text>
</comment>
<protein>
    <submittedName>
        <fullName evidence="6">1,4-beta-xylanase</fullName>
    </submittedName>
</protein>
<dbReference type="GeneID" id="97985629"/>
<organism evidence="6 7">
    <name type="scientific">Eisenbergiella massiliensis</name>
    <dbReference type="NCBI Taxonomy" id="1720294"/>
    <lineage>
        <taxon>Bacteria</taxon>
        <taxon>Bacillati</taxon>
        <taxon>Bacillota</taxon>
        <taxon>Clostridia</taxon>
        <taxon>Lachnospirales</taxon>
        <taxon>Lachnospiraceae</taxon>
        <taxon>Eisenbergiella</taxon>
    </lineage>
</organism>
<dbReference type="InterPro" id="IPR006710">
    <property type="entry name" value="Glyco_hydro_43"/>
</dbReference>
<dbReference type="SUPFAM" id="SSF49785">
    <property type="entry name" value="Galactose-binding domain-like"/>
    <property type="match status" value="1"/>
</dbReference>
<evidence type="ECO:0000256" key="3">
    <source>
        <dbReference type="ARBA" id="ARBA00022801"/>
    </source>
</evidence>
<dbReference type="AlphaFoldDB" id="A0A3E3IDA9"/>
<dbReference type="RefSeq" id="WP_117543487.1">
    <property type="nucleotide sequence ID" value="NZ_JBKUNB010000007.1"/>
</dbReference>
<proteinExistence type="inferred from homology"/>
<dbReference type="InterPro" id="IPR008979">
    <property type="entry name" value="Galactose-bd-like_sf"/>
</dbReference>
<dbReference type="EMBL" id="QVLV01000001">
    <property type="protein sequence ID" value="RGE65064.1"/>
    <property type="molecule type" value="Genomic_DNA"/>
</dbReference>